<evidence type="ECO:0000313" key="3">
    <source>
        <dbReference type="Proteomes" id="UP001485043"/>
    </source>
</evidence>
<comment type="caution">
    <text evidence="2">The sequence shown here is derived from an EMBL/GenBank/DDBJ whole genome shotgun (WGS) entry which is preliminary data.</text>
</comment>
<keyword evidence="3" id="KW-1185">Reference proteome</keyword>
<dbReference type="InterPro" id="IPR003307">
    <property type="entry name" value="W2_domain"/>
</dbReference>
<proteinExistence type="predicted"/>
<accession>A0AAW1SQL5</accession>
<gene>
    <name evidence="2" type="ORF">WJX84_010378</name>
</gene>
<evidence type="ECO:0000259" key="1">
    <source>
        <dbReference type="PROSITE" id="PS51363"/>
    </source>
</evidence>
<dbReference type="InterPro" id="IPR057397">
    <property type="entry name" value="HEAT_5MP1_2"/>
</dbReference>
<dbReference type="GO" id="GO:0005737">
    <property type="term" value="C:cytoplasm"/>
    <property type="evidence" value="ECO:0007669"/>
    <property type="project" value="TreeGrafter"/>
</dbReference>
<feature type="domain" description="W2" evidence="1">
    <location>
        <begin position="257"/>
        <end position="427"/>
    </location>
</feature>
<dbReference type="Pfam" id="PF25504">
    <property type="entry name" value="HEAT_5MP1_2"/>
    <property type="match status" value="1"/>
</dbReference>
<dbReference type="SUPFAM" id="SSF48371">
    <property type="entry name" value="ARM repeat"/>
    <property type="match status" value="1"/>
</dbReference>
<dbReference type="PANTHER" id="PTHR14208">
    <property type="entry name" value="BASIC LEUCINE ZIPPER AND W2 DOMAIN-CONTAINING PROTEIN"/>
    <property type="match status" value="1"/>
</dbReference>
<dbReference type="PROSITE" id="PS51363">
    <property type="entry name" value="W2"/>
    <property type="match status" value="1"/>
</dbReference>
<dbReference type="SMART" id="SM00515">
    <property type="entry name" value="eIF5C"/>
    <property type="match status" value="1"/>
</dbReference>
<dbReference type="EMBL" id="JALJOV010001092">
    <property type="protein sequence ID" value="KAK9854768.1"/>
    <property type="molecule type" value="Genomic_DNA"/>
</dbReference>
<dbReference type="Gene3D" id="1.25.40.180">
    <property type="match status" value="1"/>
</dbReference>
<reference evidence="2 3" key="1">
    <citation type="journal article" date="2024" name="Nat. Commun.">
        <title>Phylogenomics reveals the evolutionary origins of lichenization in chlorophyte algae.</title>
        <authorList>
            <person name="Puginier C."/>
            <person name="Libourel C."/>
            <person name="Otte J."/>
            <person name="Skaloud P."/>
            <person name="Haon M."/>
            <person name="Grisel S."/>
            <person name="Petersen M."/>
            <person name="Berrin J.G."/>
            <person name="Delaux P.M."/>
            <person name="Dal Grande F."/>
            <person name="Keller J."/>
        </authorList>
    </citation>
    <scope>NUCLEOTIDE SEQUENCE [LARGE SCALE GENOMIC DNA]</scope>
    <source>
        <strain evidence="2 3">SAG 2523</strain>
    </source>
</reference>
<dbReference type="InterPro" id="IPR051245">
    <property type="entry name" value="eIF5-mimic_regulator"/>
</dbReference>
<sequence>MSSKEEKPTLAGAQIKTRKRNIAVPLDPQSFATAVVDIFDDAKEVEGDDQASLEKNLQAGVKALDGAELDFSRYGETLFEVLFAGGRMAAGGNVVEEGRHLDTNVMRTPPDRATVMSFVKIFQNLVRRRPFLIKALENTLVKLLRSLDFYSADVWKKLAIATSRIFANKLGVLPDRVLPALLHDRTIAKGTPLEFITEFFQDYLSTEPIDDLVVLLRKARLDERLLDFFPPQKRSLPELDAHFQAAGLKPVVDYTKKKVAEVHLEELKASMAEMLAAEPPFPVADLISSAKGKKAEWQLLDADIVKTIWVVLIGTVPTTGKNVQQIKVAVLKTVKTYSKLLNTFANSARAEAALINQVQISCYEDSKMLKVFADIVRILYDQEIAGEDTILYWYKKGSQPKGRQVFQRDLEPFVKWLEEAEEEEDEDDEE</sequence>
<dbReference type="Proteomes" id="UP001485043">
    <property type="component" value="Unassembled WGS sequence"/>
</dbReference>
<dbReference type="InterPro" id="IPR016024">
    <property type="entry name" value="ARM-type_fold"/>
</dbReference>
<name>A0AAW1SQL5_9CHLO</name>
<organism evidence="2 3">
    <name type="scientific">Apatococcus fuscideae</name>
    <dbReference type="NCBI Taxonomy" id="2026836"/>
    <lineage>
        <taxon>Eukaryota</taxon>
        <taxon>Viridiplantae</taxon>
        <taxon>Chlorophyta</taxon>
        <taxon>core chlorophytes</taxon>
        <taxon>Trebouxiophyceae</taxon>
        <taxon>Chlorellales</taxon>
        <taxon>Chlorellaceae</taxon>
        <taxon>Apatococcus</taxon>
    </lineage>
</organism>
<dbReference type="PANTHER" id="PTHR14208:SF2">
    <property type="entry name" value="PROTEIN KRASAVIETZ"/>
    <property type="match status" value="1"/>
</dbReference>
<evidence type="ECO:0000313" key="2">
    <source>
        <dbReference type="EMBL" id="KAK9854768.1"/>
    </source>
</evidence>
<dbReference type="GO" id="GO:0016020">
    <property type="term" value="C:membrane"/>
    <property type="evidence" value="ECO:0007669"/>
    <property type="project" value="TreeGrafter"/>
</dbReference>
<dbReference type="Pfam" id="PF02020">
    <property type="entry name" value="W2"/>
    <property type="match status" value="1"/>
</dbReference>
<dbReference type="AlphaFoldDB" id="A0AAW1SQL5"/>
<protein>
    <recommendedName>
        <fullName evidence="1">W2 domain-containing protein</fullName>
    </recommendedName>
</protein>